<dbReference type="EMBL" id="CP162599">
    <property type="protein sequence ID" value="XDK33536.1"/>
    <property type="molecule type" value="Genomic_DNA"/>
</dbReference>
<feature type="transmembrane region" description="Helical" evidence="1">
    <location>
        <begin position="105"/>
        <end position="125"/>
    </location>
</feature>
<dbReference type="RefSeq" id="WP_368654214.1">
    <property type="nucleotide sequence ID" value="NZ_CP162599.1"/>
</dbReference>
<evidence type="ECO:0000256" key="1">
    <source>
        <dbReference type="SAM" id="Phobius"/>
    </source>
</evidence>
<keyword evidence="1" id="KW-1133">Transmembrane helix</keyword>
<keyword evidence="1" id="KW-0812">Transmembrane</keyword>
<feature type="transmembrane region" description="Helical" evidence="1">
    <location>
        <begin position="226"/>
        <end position="245"/>
    </location>
</feature>
<proteinExistence type="predicted"/>
<keyword evidence="1" id="KW-0472">Membrane</keyword>
<feature type="transmembrane region" description="Helical" evidence="1">
    <location>
        <begin position="145"/>
        <end position="167"/>
    </location>
</feature>
<feature type="transmembrane region" description="Helical" evidence="1">
    <location>
        <begin position="174"/>
        <end position="196"/>
    </location>
</feature>
<organism evidence="2">
    <name type="scientific">Ornithinibacillus sp. 4-3</name>
    <dbReference type="NCBI Taxonomy" id="3231488"/>
    <lineage>
        <taxon>Bacteria</taxon>
        <taxon>Bacillati</taxon>
        <taxon>Bacillota</taxon>
        <taxon>Bacilli</taxon>
        <taxon>Bacillales</taxon>
        <taxon>Bacillaceae</taxon>
        <taxon>Ornithinibacillus</taxon>
    </lineage>
</organism>
<protein>
    <submittedName>
        <fullName evidence="2">ABC transporter permease</fullName>
    </submittedName>
</protein>
<name>A0AB39HTJ3_9BACI</name>
<reference evidence="2" key="1">
    <citation type="submission" date="2024-07" db="EMBL/GenBank/DDBJ databases">
        <title>Halotolerant mesophilic bacterium Ornithinibacillus sp. 4-3, sp. nov., isolated from soil.</title>
        <authorList>
            <person name="Sidarenka A.V."/>
            <person name="Guliayeva D.E."/>
            <person name="Leanovich S.I."/>
            <person name="Hileuskaya K.S."/>
            <person name="Akhremchuk A.E."/>
            <person name="Sikolenko M.A."/>
            <person name="Valentovich L.N."/>
        </authorList>
    </citation>
    <scope>NUCLEOTIDE SEQUENCE</scope>
    <source>
        <strain evidence="2">4-3</strain>
    </source>
</reference>
<evidence type="ECO:0000313" key="2">
    <source>
        <dbReference type="EMBL" id="XDK33536.1"/>
    </source>
</evidence>
<dbReference type="AlphaFoldDB" id="A0AB39HTJ3"/>
<sequence length="254" mass="28738">MINLLKMDLNRFFSNKIMYVLLLVFIAFQIFGIFMLKQYAQPAVQGEMLISSMNESQFIQMMLGQTPSWVLMYIAVFSVYFYITEYNSGFYKNYISMKNARRNSVLSKILILGIFTMLIFLAMLMADLIGRSLFFGHATIGDLGYFIKLLIGQFLLHWAFSIVVMCVAMIIKNVIAIIVIGIVLSLNALGMVISALESLISNTNLSSYLLVNTITSTKDLHHTNDVIHVAGVAVIFLAVFSVIAIKYKMKEDLR</sequence>
<gene>
    <name evidence="2" type="ORF">AB4Y30_04035</name>
</gene>
<accession>A0AB39HTJ3</accession>
<feature type="transmembrane region" description="Helical" evidence="1">
    <location>
        <begin position="66"/>
        <end position="84"/>
    </location>
</feature>